<evidence type="ECO:0000256" key="4">
    <source>
        <dbReference type="ARBA" id="ARBA00022519"/>
    </source>
</evidence>
<dbReference type="GO" id="GO:0005886">
    <property type="term" value="C:plasma membrane"/>
    <property type="evidence" value="ECO:0007669"/>
    <property type="project" value="UniProtKB-SubCell"/>
</dbReference>
<dbReference type="GO" id="GO:0015740">
    <property type="term" value="P:C4-dicarboxylate transport"/>
    <property type="evidence" value="ECO:0007669"/>
    <property type="project" value="TreeGrafter"/>
</dbReference>
<evidence type="ECO:0000313" key="13">
    <source>
        <dbReference type="Proteomes" id="UP000324973"/>
    </source>
</evidence>
<feature type="transmembrane region" description="Helical" evidence="9">
    <location>
        <begin position="32"/>
        <end position="51"/>
    </location>
</feature>
<feature type="transmembrane region" description="Helical" evidence="9">
    <location>
        <begin position="151"/>
        <end position="169"/>
    </location>
</feature>
<comment type="subcellular location">
    <subcellularLocation>
        <location evidence="1 9">Cell inner membrane</location>
        <topology evidence="1 9">Multi-pass membrane protein</topology>
    </subcellularLocation>
</comment>
<keyword evidence="5 9" id="KW-0812">Transmembrane</keyword>
<evidence type="ECO:0000256" key="1">
    <source>
        <dbReference type="ARBA" id="ARBA00004429"/>
    </source>
</evidence>
<dbReference type="InterPro" id="IPR007387">
    <property type="entry name" value="TRAP_DctQ"/>
</dbReference>
<dbReference type="OrthoDB" id="4964541at2"/>
<comment type="function">
    <text evidence="9">Part of the tripartite ATP-independent periplasmic (TRAP) transport system.</text>
</comment>
<dbReference type="Pfam" id="PF04290">
    <property type="entry name" value="DctQ"/>
    <property type="match status" value="1"/>
</dbReference>
<dbReference type="InterPro" id="IPR055348">
    <property type="entry name" value="DctQ"/>
</dbReference>
<feature type="transmembrane region" description="Helical" evidence="9">
    <location>
        <begin position="110"/>
        <end position="131"/>
    </location>
</feature>
<feature type="compositionally biased region" description="Polar residues" evidence="10">
    <location>
        <begin position="1"/>
        <end position="20"/>
    </location>
</feature>
<accession>A0A5D4XMW4</accession>
<comment type="similarity">
    <text evidence="8 9">Belongs to the TRAP transporter small permease family.</text>
</comment>
<evidence type="ECO:0000259" key="11">
    <source>
        <dbReference type="Pfam" id="PF04290"/>
    </source>
</evidence>
<dbReference type="Proteomes" id="UP000324973">
    <property type="component" value="Unassembled WGS sequence"/>
</dbReference>
<name>A0A5D4XMW4_9GAMM</name>
<evidence type="ECO:0000256" key="3">
    <source>
        <dbReference type="ARBA" id="ARBA00022475"/>
    </source>
</evidence>
<dbReference type="EMBL" id="VTFT01000001">
    <property type="protein sequence ID" value="TYT25986.1"/>
    <property type="molecule type" value="Genomic_DNA"/>
</dbReference>
<evidence type="ECO:0000256" key="8">
    <source>
        <dbReference type="ARBA" id="ARBA00038436"/>
    </source>
</evidence>
<sequence>MTGRSETPLDTGTDAGTDQTPPAGPPGALDRLAGIAIAIAATALAGLVLVQGWQVVARYVLNDSPSWTEPVTLLLLGTAMSFGAAAGVHTQRHFSFSLLADAMQPRVRRVVDALNVLVVAAIGAVLAGWGAVLLFDALDVRIAGAPMPQSIGFLPLSLGGALMVVFALARLPGVLRAGGEG</sequence>
<dbReference type="PANTHER" id="PTHR35011:SF11">
    <property type="entry name" value="TRAP TRANSPORTER SMALL PERMEASE PROTEIN"/>
    <property type="match status" value="1"/>
</dbReference>
<comment type="caution">
    <text evidence="12">The sequence shown here is derived from an EMBL/GenBank/DDBJ whole genome shotgun (WGS) entry which is preliminary data.</text>
</comment>
<dbReference type="AlphaFoldDB" id="A0A5D4XMW4"/>
<keyword evidence="6 9" id="KW-1133">Transmembrane helix</keyword>
<dbReference type="RefSeq" id="WP_149102536.1">
    <property type="nucleotide sequence ID" value="NZ_VTFT01000001.1"/>
</dbReference>
<feature type="region of interest" description="Disordered" evidence="10">
    <location>
        <begin position="1"/>
        <end position="25"/>
    </location>
</feature>
<protein>
    <recommendedName>
        <fullName evidence="9">TRAP transporter small permease protein</fullName>
    </recommendedName>
</protein>
<evidence type="ECO:0000256" key="5">
    <source>
        <dbReference type="ARBA" id="ARBA00022692"/>
    </source>
</evidence>
<comment type="caution">
    <text evidence="9">Lacks conserved residue(s) required for the propagation of feature annotation.</text>
</comment>
<keyword evidence="13" id="KW-1185">Reference proteome</keyword>
<reference evidence="12 13" key="1">
    <citation type="submission" date="2019-08" db="EMBL/GenBank/DDBJ databases">
        <title>Luteimonas viscosus sp. nov., isolated from soil of a sunflower field.</title>
        <authorList>
            <person name="Jianli Z."/>
            <person name="Ying Z."/>
        </authorList>
    </citation>
    <scope>NUCLEOTIDE SEQUENCE [LARGE SCALE GENOMIC DNA]</scope>
    <source>
        <strain evidence="12 13">XBU10</strain>
    </source>
</reference>
<evidence type="ECO:0000256" key="7">
    <source>
        <dbReference type="ARBA" id="ARBA00023136"/>
    </source>
</evidence>
<evidence type="ECO:0000256" key="9">
    <source>
        <dbReference type="RuleBase" id="RU369079"/>
    </source>
</evidence>
<keyword evidence="4 9" id="KW-0997">Cell inner membrane</keyword>
<keyword evidence="3" id="KW-1003">Cell membrane</keyword>
<proteinExistence type="inferred from homology"/>
<evidence type="ECO:0000256" key="2">
    <source>
        <dbReference type="ARBA" id="ARBA00022448"/>
    </source>
</evidence>
<organism evidence="12 13">
    <name type="scientific">Luteimonas viscosa</name>
    <dbReference type="NCBI Taxonomy" id="1132694"/>
    <lineage>
        <taxon>Bacteria</taxon>
        <taxon>Pseudomonadati</taxon>
        <taxon>Pseudomonadota</taxon>
        <taxon>Gammaproteobacteria</taxon>
        <taxon>Lysobacterales</taxon>
        <taxon>Lysobacteraceae</taxon>
        <taxon>Luteimonas</taxon>
    </lineage>
</organism>
<dbReference type="GO" id="GO:0022857">
    <property type="term" value="F:transmembrane transporter activity"/>
    <property type="evidence" value="ECO:0007669"/>
    <property type="project" value="UniProtKB-UniRule"/>
</dbReference>
<comment type="subunit">
    <text evidence="9">The complex comprises the extracytoplasmic solute receptor protein and the two transmembrane proteins.</text>
</comment>
<keyword evidence="7 9" id="KW-0472">Membrane</keyword>
<feature type="domain" description="Tripartite ATP-independent periplasmic transporters DctQ component" evidence="11">
    <location>
        <begin position="47"/>
        <end position="172"/>
    </location>
</feature>
<evidence type="ECO:0000313" key="12">
    <source>
        <dbReference type="EMBL" id="TYT25986.1"/>
    </source>
</evidence>
<evidence type="ECO:0000256" key="6">
    <source>
        <dbReference type="ARBA" id="ARBA00022989"/>
    </source>
</evidence>
<evidence type="ECO:0000256" key="10">
    <source>
        <dbReference type="SAM" id="MobiDB-lite"/>
    </source>
</evidence>
<dbReference type="PANTHER" id="PTHR35011">
    <property type="entry name" value="2,3-DIKETO-L-GULONATE TRAP TRANSPORTER SMALL PERMEASE PROTEIN YIAM"/>
    <property type="match status" value="1"/>
</dbReference>
<gene>
    <name evidence="12" type="ORF">FZO89_06810</name>
</gene>
<keyword evidence="2 9" id="KW-0813">Transport</keyword>